<evidence type="ECO:0000313" key="5">
    <source>
        <dbReference type="EMBL" id="KEI14137.1"/>
    </source>
</evidence>
<feature type="coiled-coil region" evidence="1">
    <location>
        <begin position="1762"/>
        <end position="1817"/>
    </location>
</feature>
<dbReference type="Proteomes" id="UP000027937">
    <property type="component" value="Plasmid p1Ch9693"/>
</dbReference>
<protein>
    <submittedName>
        <fullName evidence="5">Conserved hypothetical phage protein</fullName>
    </submittedName>
</protein>
<feature type="transmembrane region" description="Helical" evidence="3">
    <location>
        <begin position="804"/>
        <end position="831"/>
    </location>
</feature>
<reference evidence="6" key="1">
    <citation type="journal article" date="2014" name="PLoS ONE">
        <title>Plasmidome interchange between Clostridium botulinum, Clostridium novyi and Clostridium haemolyticum converts strains of independent lineages into distinctly different pathogens.</title>
        <authorList>
            <person name="Skarin H."/>
            <person name="Segerman B."/>
        </authorList>
    </citation>
    <scope>NUCLEOTIDE SEQUENCE [LARGE SCALE GENOMIC DNA]</scope>
    <source>
        <strain evidence="6">NCTC 9693</strain>
    </source>
</reference>
<feature type="transmembrane region" description="Helical" evidence="3">
    <location>
        <begin position="740"/>
        <end position="759"/>
    </location>
</feature>
<feature type="coiled-coil region" evidence="1">
    <location>
        <begin position="831"/>
        <end position="932"/>
    </location>
</feature>
<dbReference type="NCBIfam" id="TIGR01760">
    <property type="entry name" value="tape_meas_TP901"/>
    <property type="match status" value="1"/>
</dbReference>
<evidence type="ECO:0000256" key="3">
    <source>
        <dbReference type="SAM" id="Phobius"/>
    </source>
</evidence>
<keyword evidence="6" id="KW-1185">Reference proteome</keyword>
<feature type="coiled-coil region" evidence="1">
    <location>
        <begin position="1605"/>
        <end position="1632"/>
    </location>
</feature>
<feature type="compositionally biased region" description="Basic and acidic residues" evidence="2">
    <location>
        <begin position="2312"/>
        <end position="2328"/>
    </location>
</feature>
<organism evidence="5 6">
    <name type="scientific">Clostridium haemolyticum NCTC 9693</name>
    <dbReference type="NCBI Taxonomy" id="1443114"/>
    <lineage>
        <taxon>Bacteria</taxon>
        <taxon>Bacillati</taxon>
        <taxon>Bacillota</taxon>
        <taxon>Clostridia</taxon>
        <taxon>Eubacteriales</taxon>
        <taxon>Clostridiaceae</taxon>
        <taxon>Clostridium</taxon>
    </lineage>
</organism>
<feature type="coiled-coil region" evidence="1">
    <location>
        <begin position="1255"/>
        <end position="1292"/>
    </location>
</feature>
<feature type="compositionally biased region" description="Low complexity" evidence="2">
    <location>
        <begin position="2295"/>
        <end position="2304"/>
    </location>
</feature>
<feature type="compositionally biased region" description="Basic and acidic residues" evidence="2">
    <location>
        <begin position="2256"/>
        <end position="2272"/>
    </location>
</feature>
<keyword evidence="3" id="KW-0472">Membrane</keyword>
<keyword evidence="5" id="KW-0614">Plasmid</keyword>
<feature type="coiled-coil region" evidence="1">
    <location>
        <begin position="246"/>
        <end position="281"/>
    </location>
</feature>
<keyword evidence="3" id="KW-1133">Transmembrane helix</keyword>
<dbReference type="InterPro" id="IPR010090">
    <property type="entry name" value="Phage_tape_meas"/>
</dbReference>
<feature type="region of interest" description="Disordered" evidence="2">
    <location>
        <begin position="2256"/>
        <end position="2328"/>
    </location>
</feature>
<keyword evidence="3" id="KW-0812">Transmembrane</keyword>
<feature type="coiled-coil region" evidence="1">
    <location>
        <begin position="42"/>
        <end position="76"/>
    </location>
</feature>
<dbReference type="RefSeq" id="WP_039230739.1">
    <property type="nucleotide sequence ID" value="NZ_CM003349.1"/>
</dbReference>
<evidence type="ECO:0000256" key="1">
    <source>
        <dbReference type="SAM" id="Coils"/>
    </source>
</evidence>
<dbReference type="EMBL" id="JENX01000125">
    <property type="protein sequence ID" value="KEI14137.1"/>
    <property type="molecule type" value="Genomic_DNA"/>
</dbReference>
<evidence type="ECO:0000256" key="2">
    <source>
        <dbReference type="SAM" id="MobiDB-lite"/>
    </source>
</evidence>
<keyword evidence="1" id="KW-0175">Coiled coil</keyword>
<dbReference type="PANTHER" id="PTHR23159">
    <property type="entry name" value="CENTROSOMAL PROTEIN 2"/>
    <property type="match status" value="1"/>
</dbReference>
<dbReference type="PANTHER" id="PTHR23159:SF31">
    <property type="entry name" value="CENTROSOME-ASSOCIATED PROTEIN CEP250 ISOFORM X1"/>
    <property type="match status" value="1"/>
</dbReference>
<feature type="domain" description="Phage tail tape measure protein" evidence="4">
    <location>
        <begin position="447"/>
        <end position="646"/>
    </location>
</feature>
<feature type="region of interest" description="Disordered" evidence="2">
    <location>
        <begin position="1145"/>
        <end position="1206"/>
    </location>
</feature>
<geneLocation type="plasmid" evidence="5 6">
    <name>p1Ch9693</name>
</geneLocation>
<feature type="coiled-coil region" evidence="1">
    <location>
        <begin position="167"/>
        <end position="205"/>
    </location>
</feature>
<evidence type="ECO:0000313" key="6">
    <source>
        <dbReference type="Proteomes" id="UP000027937"/>
    </source>
</evidence>
<sequence>MQGIKFNLDENSVAKVKEEFNQLIQHLKKNAKVDIKINNKIFQELNTQINKTNNQLQGLINKNNDVENSFANMSNKIKNDKLFDQHSFIEFNNALDKIKEKYSQLGQVNFNNKSFNHITKELEGFVVNIQKAGGIVQKLKYDLQTVNGNKGFVITNLNEIDNSAKIREKQLQTEQKINRQIEQQNQKLNEQVTKSQDSLNAIQMQWQQKIKGLFAGDIVPKDKILQLEGMIKNINLGTTKSDMQAIKNYYNDLVKLQQQLVAEKNKERNATKATIEALAKEQDRIAKMGQFKGKLPTQNIFKDDQALKTYVKSLYDANAKIIQFANSSKNAEKAQKTITITTRNANNEILREKLVIDEATQSIYKQSEAISNNTTKMKGFGSSLKGAFSGIKGYMSTLLGLYAVIGQVRNGFSFLNNVDKKLTDISIITNKSKEELQGYAKEWNQIAINLGTVTDEVLDANEKYLRAGKSLSETNSLVQTNIKLSRIANDTNADTAEYLIALSNAYGLNADGVKKYANEVAHLDTTTATTTSRLNKSMLYTAQTAKQTGTSMEFLLAMLSTTQEKSKQGAESIGRAFKSIFLNMQKIQEGKDVKGINKLEDLLNKHGIALRKSEHEWCKSEDVIKDVMKEWSKMTPVTKSMVTQLIAGKNQAEQFNIIMNDSKRVMENYNGVLRATNSLDSKYQQHLESTEAKMKTLRATSEKLWMSFVHSSTINKAVGGLTRLVEGLNQIMQSSNGTKLAIAGLGVTTFLVTKHFLGFTKLISYAGKDVTIFQGIIYLLTGAETTCLTATEALKVGFVGLKGALIALFTTPAGLIFLGIASAIGVATYAIHKHIKKQQELKAKNEELTKSYKDLTTAMKNNDTTGMKSGADSLQKEQKKLQELIKVQKELKSNMANNKPTFIKGGYIDISATKLEQTNKAIKNQILLLRQNGFHVNENTGAIQELLDAQLQLNGAMASSKIQDYNKYLDELKTNGHLSAESIEEIKNKHEDLLPVIDDNKELMKKLETATKEEEKTYLKALQNKLENSDNFYRETISSHYNMVTQIQTAYGIDLQNFKNVCDLKRYENELMKNEIVNSWIQMYGTVENSLKQMKGSVTTQFLNMKAGDGDYNEGEILAYQQMNKLAGVEKGISAMENAIQNAKKALTTPKSSKPRSLSGGGYTPRGIGGGGGGRHSSGGGRGRHSSGGSGRHKSSSSGSHKSETQYAYDGKAENIYDATIKTINNSLEKSDKLIDTISQKIANLQSLESKSNFKDILTQENEKLDAQRVKLDKLKSAQSQAESMKEQLKQKFYSNWSWMKGRDLESMSENEWMSLYNKYYGQTLNFGTGDGAKKKEEAYKKGAELFKELKKNYEDASNLAIESADKELKLEQEINTSIKERIEIQTRMFNEEEERYQKRVSYSEYLKDVFNKTDEDRMKYTKQILEVNKDYQDNLYDHLNTIMAQRDSLERNTTEWNILNQQIGEYQQKLIDTSKSIEDQKQAIKDLEWDTQIKKYTELFNNLQDKIGDTHDKLEILMGTNSNDYTGRIKLMDEELTNSIEYNAQLRITNHQLQSQLSKLKKGTDEWTKVHDKIEEYNESIDASTKSILDQQKVIGNLQWETQLKRYTDVLDSKKNDIDDLQAKLDITNAKDRNDIGTRLALMESILSANRTYLQQTESLKDNLVKQRDELQVGSSEWEKINNKVKEYDNNIRNTSKTIAQHNSEILKLKWDFKIKQYTQLLNVRKDTMSDLQNELDIVNTKDEKNYLKKLAHMDKILQINNDLLKKNTSLRDELIKQRDELEKGSADWELINNKVKEYDNNINQATKSITQQNKAIEDLVKSRIRTLLEIQKENQERQLDKDIFQMPETEWNEYHQKKIERIKREIDETNEFVNKYGKNQYTDDELSAKNLELEQVEAETYGNIKNYQSVFEDIHNQRIQAIDDELKKLDEKNEKEKIAEEREKRRLDLEKLKIELENTRNQKNIQQLTKDDNGLYEFVYVADQKKVDDLEQQIKDKEEDNAKWEQDLTDQEYRKKLDKEKKFEEDMIKSKQAFHTKEHNKLQEHYQDMDKLVDEYLKKIKKQYNNNYADMLAMLETQIEKETKKETQFHENSLKAKQKYYKEQIEKLSSHYDDKIKKVDKQYKDEETKLKTHHEDEINEINNHYKNINSVVEVKMDDLKSIYSNKWDDILNILKDKIGQAEALNQQLQIQQAKTEQYSYEQAKKDLLKAKENNNEVQAQEIRDKYAKYGVDDSHGGGGDDYSYNDAEDDFLKAKERGDEGRADKVREKYSGSSSSSSHSSSHSDDDDDDSSSSHSSRPSVSSDDEDSFLDAKERGDEGDADRIREKYSSFDTGGYTGAWGDNGKLAILHEKELVLNKNQTENILQASKLLSSVRFNPIANLVSNFKTPNTNELSINNKQPQIVKNEFKFDKVELPNVTNDSGVKNLANNFKRIAIQYNCIDN</sequence>
<feature type="coiled-coil region" evidence="1">
    <location>
        <begin position="1914"/>
        <end position="2016"/>
    </location>
</feature>
<comment type="caution">
    <text evidence="5">The sequence shown here is derived from an EMBL/GenBank/DDBJ whole genome shotgun (WGS) entry which is preliminary data.</text>
</comment>
<gene>
    <name evidence="5" type="ORF">Z960_p0144</name>
</gene>
<proteinExistence type="predicted"/>
<feature type="compositionally biased region" description="Gly residues" evidence="2">
    <location>
        <begin position="1159"/>
        <end position="1190"/>
    </location>
</feature>
<feature type="coiled-coil region" evidence="1">
    <location>
        <begin position="2173"/>
        <end position="2222"/>
    </location>
</feature>
<feature type="compositionally biased region" description="Low complexity" evidence="2">
    <location>
        <begin position="2273"/>
        <end position="2283"/>
    </location>
</feature>
<dbReference type="Pfam" id="PF10145">
    <property type="entry name" value="PhageMin_Tail"/>
    <property type="match status" value="1"/>
</dbReference>
<accession>A0ABR4TB49</accession>
<evidence type="ECO:0000259" key="4">
    <source>
        <dbReference type="Pfam" id="PF10145"/>
    </source>
</evidence>
<name>A0ABR4TB49_CLOHA</name>